<organism evidence="11 12">
    <name type="scientific">Helicobacter equorum</name>
    <dbReference type="NCBI Taxonomy" id="361872"/>
    <lineage>
        <taxon>Bacteria</taxon>
        <taxon>Pseudomonadati</taxon>
        <taxon>Campylobacterota</taxon>
        <taxon>Epsilonproteobacteria</taxon>
        <taxon>Campylobacterales</taxon>
        <taxon>Helicobacteraceae</taxon>
        <taxon>Helicobacter</taxon>
    </lineage>
</organism>
<evidence type="ECO:0000256" key="6">
    <source>
        <dbReference type="ARBA" id="ARBA00022989"/>
    </source>
</evidence>
<dbReference type="RefSeq" id="WP_115570823.1">
    <property type="nucleotide sequence ID" value="NZ_NXLT01000002.1"/>
</dbReference>
<proteinExistence type="predicted"/>
<dbReference type="PIRSF" id="PIRSF006603">
    <property type="entry name" value="DinF"/>
    <property type="match status" value="1"/>
</dbReference>
<keyword evidence="6 10" id="KW-1133">Transmembrane helix</keyword>
<keyword evidence="7" id="KW-0406">Ion transport</keyword>
<evidence type="ECO:0000256" key="5">
    <source>
        <dbReference type="ARBA" id="ARBA00022692"/>
    </source>
</evidence>
<comment type="subcellular location">
    <subcellularLocation>
        <location evidence="1">Cell membrane</location>
        <topology evidence="1">Multi-pass membrane protein</topology>
    </subcellularLocation>
</comment>
<keyword evidence="4" id="KW-1003">Cell membrane</keyword>
<evidence type="ECO:0000256" key="10">
    <source>
        <dbReference type="SAM" id="Phobius"/>
    </source>
</evidence>
<dbReference type="PANTHER" id="PTHR43298">
    <property type="entry name" value="MULTIDRUG RESISTANCE PROTEIN NORM-RELATED"/>
    <property type="match status" value="1"/>
</dbReference>
<dbReference type="InterPro" id="IPR002528">
    <property type="entry name" value="MATE_fam"/>
</dbReference>
<feature type="transmembrane region" description="Helical" evidence="10">
    <location>
        <begin position="93"/>
        <end position="114"/>
    </location>
</feature>
<feature type="transmembrane region" description="Helical" evidence="10">
    <location>
        <begin position="165"/>
        <end position="186"/>
    </location>
</feature>
<evidence type="ECO:0000313" key="11">
    <source>
        <dbReference type="EMBL" id="RDU68022.1"/>
    </source>
</evidence>
<dbReference type="PANTHER" id="PTHR43298:SF2">
    <property type="entry name" value="FMN_FAD EXPORTER YEEO-RELATED"/>
    <property type="match status" value="1"/>
</dbReference>
<dbReference type="NCBIfam" id="TIGR00797">
    <property type="entry name" value="matE"/>
    <property type="match status" value="1"/>
</dbReference>
<feature type="transmembrane region" description="Helical" evidence="10">
    <location>
        <begin position="242"/>
        <end position="263"/>
    </location>
</feature>
<dbReference type="Pfam" id="PF01554">
    <property type="entry name" value="MatE"/>
    <property type="match status" value="2"/>
</dbReference>
<dbReference type="EMBL" id="NXLT01000002">
    <property type="protein sequence ID" value="RDU68022.1"/>
    <property type="molecule type" value="Genomic_DNA"/>
</dbReference>
<evidence type="ECO:0000256" key="3">
    <source>
        <dbReference type="ARBA" id="ARBA00022449"/>
    </source>
</evidence>
<evidence type="ECO:0000256" key="4">
    <source>
        <dbReference type="ARBA" id="ARBA00022475"/>
    </source>
</evidence>
<dbReference type="Proteomes" id="UP000256514">
    <property type="component" value="Unassembled WGS sequence"/>
</dbReference>
<feature type="transmembrane region" description="Helical" evidence="10">
    <location>
        <begin position="358"/>
        <end position="377"/>
    </location>
</feature>
<dbReference type="InterPro" id="IPR050222">
    <property type="entry name" value="MATE_MdtK"/>
</dbReference>
<keyword evidence="12" id="KW-1185">Reference proteome</keyword>
<feature type="transmembrane region" description="Helical" evidence="10">
    <location>
        <begin position="51"/>
        <end position="72"/>
    </location>
</feature>
<feature type="transmembrane region" description="Helical" evidence="10">
    <location>
        <begin position="134"/>
        <end position="158"/>
    </location>
</feature>
<evidence type="ECO:0000256" key="1">
    <source>
        <dbReference type="ARBA" id="ARBA00004651"/>
    </source>
</evidence>
<feature type="transmembrane region" description="Helical" evidence="10">
    <location>
        <begin position="389"/>
        <end position="412"/>
    </location>
</feature>
<evidence type="ECO:0000256" key="8">
    <source>
        <dbReference type="ARBA" id="ARBA00023136"/>
    </source>
</evidence>
<reference evidence="11 12" key="1">
    <citation type="submission" date="2018-04" db="EMBL/GenBank/DDBJ databases">
        <title>Novel Campyloabacter and Helicobacter Species and Strains.</title>
        <authorList>
            <person name="Mannion A.J."/>
            <person name="Shen Z."/>
            <person name="Fox J.G."/>
        </authorList>
    </citation>
    <scope>NUCLEOTIDE SEQUENCE [LARGE SCALE GENOMIC DNA]</scope>
    <source>
        <strain evidence="11 12">MIT 12-6600</strain>
    </source>
</reference>
<sequence>MSKFSLQHKLIKIFSIALPSGANSLLDMANITVGMYFIADFSKEHMIALNVGMSYMMMLFAITAIFFIGTSAQVSRAYGAKDYQRLKSIMGNNFLITLFVSIPLLVVAFMGGELYLDWMGNGVSGETKLLGMEYLGIVVFGIPALMTKTICVAGLSALGDTKRIMYIKCITTTLNIILNYVFIFGFDFGIFTLDSLGIFGAGLCNVCITYLEALLLFGVIYMRKRVIGFSFVLRLEYSKTTFSVGIPAGIERFLTLFSLVLTQKFMSDYGADVIAGFQIGSKVEAFILAFGFGFQVAAMALVGQSLGRKRMDLAYDFLHTLLLYASIMMGILGLMICVFGVELSRIFNTQEAVLRASLYYLIAVGFSQVPLVIIFCLDGALRGVGATKLSLMINAMSIWLLRIIPMYIFVFYEADVRFVFGMIFVETYLRALIFWIIFKSRVWEKFIKRF</sequence>
<keyword evidence="2" id="KW-0813">Transport</keyword>
<dbReference type="OrthoDB" id="9805232at2"/>
<dbReference type="GO" id="GO:0006811">
    <property type="term" value="P:monoatomic ion transport"/>
    <property type="evidence" value="ECO:0007669"/>
    <property type="project" value="UniProtKB-KW"/>
</dbReference>
<name>A0A3D8IS48_9HELI</name>
<gene>
    <name evidence="11" type="ORF">CQA54_03665</name>
</gene>
<keyword evidence="8 10" id="KW-0472">Membrane</keyword>
<feature type="transmembrane region" description="Helical" evidence="10">
    <location>
        <begin position="322"/>
        <end position="346"/>
    </location>
</feature>
<dbReference type="InterPro" id="IPR048279">
    <property type="entry name" value="MdtK-like"/>
</dbReference>
<dbReference type="GO" id="GO:0042910">
    <property type="term" value="F:xenobiotic transmembrane transporter activity"/>
    <property type="evidence" value="ECO:0007669"/>
    <property type="project" value="InterPro"/>
</dbReference>
<dbReference type="CDD" id="cd13137">
    <property type="entry name" value="MATE_NorM_like"/>
    <property type="match status" value="1"/>
</dbReference>
<evidence type="ECO:0000256" key="9">
    <source>
        <dbReference type="ARBA" id="ARBA00031636"/>
    </source>
</evidence>
<accession>A0A3D8IS48</accession>
<feature type="transmembrane region" description="Helical" evidence="10">
    <location>
        <begin position="283"/>
        <end position="302"/>
    </location>
</feature>
<evidence type="ECO:0000313" key="12">
    <source>
        <dbReference type="Proteomes" id="UP000256514"/>
    </source>
</evidence>
<keyword evidence="5 10" id="KW-0812">Transmembrane</keyword>
<dbReference type="AlphaFoldDB" id="A0A3D8IS48"/>
<evidence type="ECO:0000256" key="7">
    <source>
        <dbReference type="ARBA" id="ARBA00023065"/>
    </source>
</evidence>
<evidence type="ECO:0000256" key="2">
    <source>
        <dbReference type="ARBA" id="ARBA00022448"/>
    </source>
</evidence>
<keyword evidence="3" id="KW-0050">Antiport</keyword>
<dbReference type="GO" id="GO:0005886">
    <property type="term" value="C:plasma membrane"/>
    <property type="evidence" value="ECO:0007669"/>
    <property type="project" value="UniProtKB-SubCell"/>
</dbReference>
<comment type="caution">
    <text evidence="11">The sequence shown here is derived from an EMBL/GenBank/DDBJ whole genome shotgun (WGS) entry which is preliminary data.</text>
</comment>
<protein>
    <recommendedName>
        <fullName evidence="9">Multidrug-efflux transporter</fullName>
    </recommendedName>
</protein>
<feature type="transmembrane region" description="Helical" evidence="10">
    <location>
        <begin position="418"/>
        <end position="438"/>
    </location>
</feature>
<dbReference type="GO" id="GO:0015297">
    <property type="term" value="F:antiporter activity"/>
    <property type="evidence" value="ECO:0007669"/>
    <property type="project" value="UniProtKB-KW"/>
</dbReference>
<feature type="transmembrane region" description="Helical" evidence="10">
    <location>
        <begin position="198"/>
        <end position="221"/>
    </location>
</feature>